<dbReference type="InterPro" id="IPR052835">
    <property type="entry name" value="Nepro"/>
</dbReference>
<comment type="caution">
    <text evidence="2">The sequence shown here is derived from an EMBL/GenBank/DDBJ whole genome shotgun (WGS) entry which is preliminary data.</text>
</comment>
<dbReference type="AlphaFoldDB" id="A0A2G8LIU3"/>
<dbReference type="GO" id="GO:0045747">
    <property type="term" value="P:positive regulation of Notch signaling pathway"/>
    <property type="evidence" value="ECO:0007669"/>
    <property type="project" value="TreeGrafter"/>
</dbReference>
<dbReference type="InterPro" id="IPR027951">
    <property type="entry name" value="Nepro_N"/>
</dbReference>
<dbReference type="Proteomes" id="UP000230750">
    <property type="component" value="Unassembled WGS sequence"/>
</dbReference>
<protein>
    <recommendedName>
        <fullName evidence="1">Nucleolus and neural progenitor protein-like N-terminal domain-containing protein</fullName>
    </recommendedName>
</protein>
<proteinExistence type="predicted"/>
<feature type="non-terminal residue" evidence="2">
    <location>
        <position position="189"/>
    </location>
</feature>
<dbReference type="Pfam" id="PF14780">
    <property type="entry name" value="NEPRO_N"/>
    <property type="match status" value="1"/>
</dbReference>
<name>A0A2G8LIU3_STIJA</name>
<dbReference type="EMBL" id="MRZV01000064">
    <property type="protein sequence ID" value="PIK60178.1"/>
    <property type="molecule type" value="Genomic_DNA"/>
</dbReference>
<dbReference type="GO" id="GO:0005634">
    <property type="term" value="C:nucleus"/>
    <property type="evidence" value="ECO:0007669"/>
    <property type="project" value="TreeGrafter"/>
</dbReference>
<evidence type="ECO:0000313" key="3">
    <source>
        <dbReference type="Proteomes" id="UP000230750"/>
    </source>
</evidence>
<dbReference type="OrthoDB" id="9899341at2759"/>
<reference evidence="2 3" key="1">
    <citation type="journal article" date="2017" name="PLoS Biol.">
        <title>The sea cucumber genome provides insights into morphological evolution and visceral regeneration.</title>
        <authorList>
            <person name="Zhang X."/>
            <person name="Sun L."/>
            <person name="Yuan J."/>
            <person name="Sun Y."/>
            <person name="Gao Y."/>
            <person name="Zhang L."/>
            <person name="Li S."/>
            <person name="Dai H."/>
            <person name="Hamel J.F."/>
            <person name="Liu C."/>
            <person name="Yu Y."/>
            <person name="Liu S."/>
            <person name="Lin W."/>
            <person name="Guo K."/>
            <person name="Jin S."/>
            <person name="Xu P."/>
            <person name="Storey K.B."/>
            <person name="Huan P."/>
            <person name="Zhang T."/>
            <person name="Zhou Y."/>
            <person name="Zhang J."/>
            <person name="Lin C."/>
            <person name="Li X."/>
            <person name="Xing L."/>
            <person name="Huo D."/>
            <person name="Sun M."/>
            <person name="Wang L."/>
            <person name="Mercier A."/>
            <person name="Li F."/>
            <person name="Yang H."/>
            <person name="Xiang J."/>
        </authorList>
    </citation>
    <scope>NUCLEOTIDE SEQUENCE [LARGE SCALE GENOMIC DNA]</scope>
    <source>
        <strain evidence="2">Shaxun</strain>
        <tissue evidence="2">Muscle</tissue>
    </source>
</reference>
<sequence>MATPIWNQRNLTSPPIVHLPVSFTLSENGNPHRHESRAQTPQCHAERSLIFHRILSKCEESEKNMKWFRECKAILNCFDRLRKMKIEDITAAMQPQTDEILSEHLLEKSCRWYTVLYPWLQCLPKLEADWLPEEATLPNSVEEALGSKLVELRNIASQRGTKKENVKKSILDKIFGMRDSEDMLPQLVL</sequence>
<keyword evidence="3" id="KW-1185">Reference proteome</keyword>
<dbReference type="PANTHER" id="PTHR34761">
    <property type="entry name" value="NUCLEOLUS AND NEURAL PROGENITOR PROTEIN"/>
    <property type="match status" value="1"/>
</dbReference>
<organism evidence="2 3">
    <name type="scientific">Stichopus japonicus</name>
    <name type="common">Sea cucumber</name>
    <dbReference type="NCBI Taxonomy" id="307972"/>
    <lineage>
        <taxon>Eukaryota</taxon>
        <taxon>Metazoa</taxon>
        <taxon>Echinodermata</taxon>
        <taxon>Eleutherozoa</taxon>
        <taxon>Echinozoa</taxon>
        <taxon>Holothuroidea</taxon>
        <taxon>Aspidochirotacea</taxon>
        <taxon>Aspidochirotida</taxon>
        <taxon>Stichopodidae</taxon>
        <taxon>Apostichopus</taxon>
    </lineage>
</organism>
<gene>
    <name evidence="2" type="ORF">BSL78_02899</name>
</gene>
<dbReference type="PANTHER" id="PTHR34761:SF1">
    <property type="entry name" value="NUCLEOLUS AND NEURAL PROGENITOR PROTEIN"/>
    <property type="match status" value="1"/>
</dbReference>
<evidence type="ECO:0000259" key="1">
    <source>
        <dbReference type="Pfam" id="PF14780"/>
    </source>
</evidence>
<evidence type="ECO:0000313" key="2">
    <source>
        <dbReference type="EMBL" id="PIK60178.1"/>
    </source>
</evidence>
<feature type="domain" description="Nucleolus and neural progenitor protein-like N-terminal" evidence="1">
    <location>
        <begin position="6"/>
        <end position="90"/>
    </location>
</feature>
<accession>A0A2G8LIU3</accession>